<dbReference type="AlphaFoldDB" id="A0A975C227"/>
<proteinExistence type="predicted"/>
<keyword evidence="1" id="KW-0472">Membrane</keyword>
<reference evidence="3" key="1">
    <citation type="submission" date="2020-09" db="EMBL/GenBank/DDBJ databases">
        <title>Brevundimonas sp. LVF2 isolated from a puddle in Goettingen, Germany.</title>
        <authorList>
            <person name="Friedrich I."/>
            <person name="Klassen A."/>
            <person name="Hannes N."/>
            <person name="Schneider D."/>
            <person name="Hertel R."/>
            <person name="Daniel R."/>
        </authorList>
    </citation>
    <scope>NUCLEOTIDE SEQUENCE</scope>
    <source>
        <strain evidence="3">LVF2</strain>
    </source>
</reference>
<dbReference type="Pfam" id="PF02517">
    <property type="entry name" value="Rce1-like"/>
    <property type="match status" value="1"/>
</dbReference>
<feature type="domain" description="CAAX prenyl protease 2/Lysostaphin resistance protein A-like" evidence="2">
    <location>
        <begin position="133"/>
        <end position="233"/>
    </location>
</feature>
<dbReference type="GO" id="GO:0008237">
    <property type="term" value="F:metallopeptidase activity"/>
    <property type="evidence" value="ECO:0007669"/>
    <property type="project" value="UniProtKB-KW"/>
</dbReference>
<dbReference type="InterPro" id="IPR003675">
    <property type="entry name" value="Rce1/LyrA-like_dom"/>
</dbReference>
<feature type="transmembrane region" description="Helical" evidence="1">
    <location>
        <begin position="199"/>
        <end position="216"/>
    </location>
</feature>
<evidence type="ECO:0000313" key="4">
    <source>
        <dbReference type="Proteomes" id="UP000663918"/>
    </source>
</evidence>
<keyword evidence="1" id="KW-0812">Transmembrane</keyword>
<name>A0A975C227_9CAUL</name>
<evidence type="ECO:0000259" key="2">
    <source>
        <dbReference type="Pfam" id="PF02517"/>
    </source>
</evidence>
<keyword evidence="3" id="KW-0645">Protease</keyword>
<dbReference type="GO" id="GO:0004175">
    <property type="term" value="F:endopeptidase activity"/>
    <property type="evidence" value="ECO:0007669"/>
    <property type="project" value="UniProtKB-ARBA"/>
</dbReference>
<protein>
    <submittedName>
        <fullName evidence="3">CPBP family intramembrane metalloprotease</fullName>
    </submittedName>
</protein>
<keyword evidence="3" id="KW-0482">Metalloprotease</keyword>
<evidence type="ECO:0000256" key="1">
    <source>
        <dbReference type="SAM" id="Phobius"/>
    </source>
</evidence>
<feature type="transmembrane region" description="Helical" evidence="1">
    <location>
        <begin position="70"/>
        <end position="87"/>
    </location>
</feature>
<keyword evidence="4" id="KW-1185">Reference proteome</keyword>
<evidence type="ECO:0000313" key="3">
    <source>
        <dbReference type="EMBL" id="QTC92075.1"/>
    </source>
</evidence>
<dbReference type="RefSeq" id="WP_207931376.1">
    <property type="nucleotide sequence ID" value="NZ_CP062222.1"/>
</dbReference>
<dbReference type="GO" id="GO:0080120">
    <property type="term" value="P:CAAX-box protein maturation"/>
    <property type="evidence" value="ECO:0007669"/>
    <property type="project" value="UniProtKB-ARBA"/>
</dbReference>
<gene>
    <name evidence="3" type="ORF">IFJ75_03960</name>
</gene>
<dbReference type="Proteomes" id="UP000663918">
    <property type="component" value="Chromosome"/>
</dbReference>
<dbReference type="EMBL" id="CP062222">
    <property type="protein sequence ID" value="QTC92075.1"/>
    <property type="molecule type" value="Genomic_DNA"/>
</dbReference>
<sequence length="238" mass="25393">MDGFIGILGVVALLLVVGGGFGLLLPGRISWLWLLSAAGLVFVNDAMLTRVWGLIPDVIPHSNWNWQGKLMALAVTLAVAALPMLGWKRSGLTLTQAPGSWKTALPVTAAYAGLFLVMALIFPNESASKEAIAFQLTMPGLEEEPFYRGVLLVALGQAFSGRLRLLGVDWSLGALLSCALFGLAHAFGFSDGAFSFDPMTMALTSLPSLIGVWLVLKTRSLLLPVLMHNFGNAIMLLV</sequence>
<feature type="transmembrane region" description="Helical" evidence="1">
    <location>
        <begin position="32"/>
        <end position="55"/>
    </location>
</feature>
<keyword evidence="3" id="KW-0378">Hydrolase</keyword>
<dbReference type="NCBIfam" id="NF047635">
    <property type="entry name" value="CPBP_Sphingo"/>
    <property type="match status" value="1"/>
</dbReference>
<feature type="transmembrane region" description="Helical" evidence="1">
    <location>
        <begin position="170"/>
        <end position="187"/>
    </location>
</feature>
<feature type="transmembrane region" description="Helical" evidence="1">
    <location>
        <begin position="146"/>
        <end position="163"/>
    </location>
</feature>
<feature type="transmembrane region" description="Helical" evidence="1">
    <location>
        <begin position="6"/>
        <end position="25"/>
    </location>
</feature>
<accession>A0A975C227</accession>
<keyword evidence="1" id="KW-1133">Transmembrane helix</keyword>
<feature type="transmembrane region" description="Helical" evidence="1">
    <location>
        <begin position="99"/>
        <end position="122"/>
    </location>
</feature>
<organism evidence="3 4">
    <name type="scientific">Brevundimonas goettingensis</name>
    <dbReference type="NCBI Taxonomy" id="2774190"/>
    <lineage>
        <taxon>Bacteria</taxon>
        <taxon>Pseudomonadati</taxon>
        <taxon>Pseudomonadota</taxon>
        <taxon>Alphaproteobacteria</taxon>
        <taxon>Caulobacterales</taxon>
        <taxon>Caulobacteraceae</taxon>
        <taxon>Brevundimonas</taxon>
    </lineage>
</organism>
<dbReference type="KEGG" id="bgoe:IFJ75_03960"/>